<comment type="caution">
    <text evidence="2">The sequence shown here is derived from an EMBL/GenBank/DDBJ whole genome shotgun (WGS) entry which is preliminary data.</text>
</comment>
<proteinExistence type="predicted"/>
<gene>
    <name evidence="2" type="ORF">FNYG_08234</name>
</gene>
<organism evidence="2 3">
    <name type="scientific">Gibberella nygamai</name>
    <name type="common">Bean root rot disease fungus</name>
    <name type="synonym">Fusarium nygamai</name>
    <dbReference type="NCBI Taxonomy" id="42673"/>
    <lineage>
        <taxon>Eukaryota</taxon>
        <taxon>Fungi</taxon>
        <taxon>Dikarya</taxon>
        <taxon>Ascomycota</taxon>
        <taxon>Pezizomycotina</taxon>
        <taxon>Sordariomycetes</taxon>
        <taxon>Hypocreomycetidae</taxon>
        <taxon>Hypocreales</taxon>
        <taxon>Nectriaceae</taxon>
        <taxon>Fusarium</taxon>
        <taxon>Fusarium fujikuroi species complex</taxon>
    </lineage>
</organism>
<name>A0A2K0W7M6_GIBNY</name>
<dbReference type="OrthoDB" id="5075554at2759"/>
<evidence type="ECO:0000256" key="1">
    <source>
        <dbReference type="SAM" id="MobiDB-lite"/>
    </source>
</evidence>
<evidence type="ECO:0000313" key="2">
    <source>
        <dbReference type="EMBL" id="PNP78288.1"/>
    </source>
</evidence>
<evidence type="ECO:0000313" key="3">
    <source>
        <dbReference type="Proteomes" id="UP000236664"/>
    </source>
</evidence>
<accession>A0A2K0W7M6</accession>
<dbReference type="AlphaFoldDB" id="A0A2K0W7M6"/>
<dbReference type="Proteomes" id="UP000236664">
    <property type="component" value="Unassembled WGS sequence"/>
</dbReference>
<dbReference type="EMBL" id="MTQA01000110">
    <property type="protein sequence ID" value="PNP78288.1"/>
    <property type="molecule type" value="Genomic_DNA"/>
</dbReference>
<keyword evidence="3" id="KW-1185">Reference proteome</keyword>
<sequence length="208" mass="22690">MASNSLSIYSQSLPAFAKQATCANPYWSISSDLLPQMPSSARPPNDGNSQRIVEDEIQALLERIDNSIGEWRSNDGTNQTIGTEEIINVPNASAILAGENTEVDALFSGTQQTTTWSKQMDCLSFHILRGRDSLTAISNCLPNIMWTIERNNSVEENNSSGDTSGESFQSNGTSGGSYQQTGQNGINPPTRSRIIILIKAMLMLIDER</sequence>
<reference evidence="2 3" key="1">
    <citation type="submission" date="2017-06" db="EMBL/GenBank/DDBJ databases">
        <title>Genome of Fusarium nygamai isolate CS10214.</title>
        <authorList>
            <person name="Gardiner D.M."/>
            <person name="Obanor F."/>
            <person name="Kazan K."/>
        </authorList>
    </citation>
    <scope>NUCLEOTIDE SEQUENCE [LARGE SCALE GENOMIC DNA]</scope>
    <source>
        <strain evidence="2 3">CS10214</strain>
    </source>
</reference>
<feature type="compositionally biased region" description="Low complexity" evidence="1">
    <location>
        <begin position="169"/>
        <end position="185"/>
    </location>
</feature>
<protein>
    <submittedName>
        <fullName evidence="2">Uncharacterized protein</fullName>
    </submittedName>
</protein>
<feature type="region of interest" description="Disordered" evidence="1">
    <location>
        <begin position="155"/>
        <end position="187"/>
    </location>
</feature>